<dbReference type="Proteomes" id="UP000190080">
    <property type="component" value="Unassembled WGS sequence"/>
</dbReference>
<name>A0A1V4IXI6_9CLOT</name>
<dbReference type="PANTHER" id="PTHR43278:SF2">
    <property type="entry name" value="IRON-SULFUR FLAVOPROTEIN"/>
    <property type="match status" value="1"/>
</dbReference>
<proteinExistence type="predicted"/>
<dbReference type="InterPro" id="IPR029039">
    <property type="entry name" value="Flavoprotein-like_sf"/>
</dbReference>
<feature type="domain" description="NADPH-dependent FMN reductase-like" evidence="3">
    <location>
        <begin position="1"/>
        <end position="123"/>
    </location>
</feature>
<dbReference type="InterPro" id="IPR005025">
    <property type="entry name" value="FMN_Rdtase-like_dom"/>
</dbReference>
<gene>
    <name evidence="4" type="ORF">CLORY_02770</name>
</gene>
<evidence type="ECO:0000313" key="5">
    <source>
        <dbReference type="Proteomes" id="UP000190080"/>
    </source>
</evidence>
<dbReference type="Pfam" id="PF03358">
    <property type="entry name" value="FMN_red"/>
    <property type="match status" value="1"/>
</dbReference>
<dbReference type="GO" id="GO:0016491">
    <property type="term" value="F:oxidoreductase activity"/>
    <property type="evidence" value="ECO:0007669"/>
    <property type="project" value="InterPro"/>
</dbReference>
<keyword evidence="2" id="KW-0288">FMN</keyword>
<keyword evidence="1" id="KW-0285">Flavoprotein</keyword>
<accession>A0A1V4IXI6</accession>
<evidence type="ECO:0000259" key="3">
    <source>
        <dbReference type="Pfam" id="PF03358"/>
    </source>
</evidence>
<dbReference type="STRING" id="1450648.CLORY_02770"/>
<organism evidence="4 5">
    <name type="scientific">Clostridium oryzae</name>
    <dbReference type="NCBI Taxonomy" id="1450648"/>
    <lineage>
        <taxon>Bacteria</taxon>
        <taxon>Bacillati</taxon>
        <taxon>Bacillota</taxon>
        <taxon>Clostridia</taxon>
        <taxon>Eubacteriales</taxon>
        <taxon>Clostridiaceae</taxon>
        <taxon>Clostridium</taxon>
    </lineage>
</organism>
<dbReference type="OrthoDB" id="6398207at2"/>
<reference evidence="4 5" key="1">
    <citation type="submission" date="2017-03" db="EMBL/GenBank/DDBJ databases">
        <title>Genome sequence of Clostridium oryzae DSM 28571.</title>
        <authorList>
            <person name="Poehlein A."/>
            <person name="Daniel R."/>
        </authorList>
    </citation>
    <scope>NUCLEOTIDE SEQUENCE [LARGE SCALE GENOMIC DNA]</scope>
    <source>
        <strain evidence="4 5">DSM 28571</strain>
    </source>
</reference>
<dbReference type="Gene3D" id="3.40.50.360">
    <property type="match status" value="1"/>
</dbReference>
<evidence type="ECO:0000256" key="2">
    <source>
        <dbReference type="ARBA" id="ARBA00022643"/>
    </source>
</evidence>
<dbReference type="RefSeq" id="WP_079421786.1">
    <property type="nucleotide sequence ID" value="NZ_MZGV01000002.1"/>
</dbReference>
<dbReference type="SUPFAM" id="SSF52218">
    <property type="entry name" value="Flavoproteins"/>
    <property type="match status" value="1"/>
</dbReference>
<protein>
    <submittedName>
        <fullName evidence="4">NADPH-dependent FMN reductase</fullName>
    </submittedName>
</protein>
<dbReference type="InterPro" id="IPR051796">
    <property type="entry name" value="ISF_SsuE-like"/>
</dbReference>
<evidence type="ECO:0000256" key="1">
    <source>
        <dbReference type="ARBA" id="ARBA00022630"/>
    </source>
</evidence>
<sequence length="160" mass="18599">MKALAINCSPRKNWNTAQLLKSALEGAKSVKAEVEYIDLYDLNFTGCRSCMLCKRNGAERCHCYWKDELSPVIDKVFSANVLLIGTPIYLGRPTSQYFAFMERLHFSSLSYDDYSNYFHGKVNVGMFLTMNATEEFYDKLYKELRNNNILKLSVFEFLRH</sequence>
<dbReference type="PANTHER" id="PTHR43278">
    <property type="entry name" value="NAD(P)H-DEPENDENT FMN-CONTAINING OXIDOREDUCTASE YWQN-RELATED"/>
    <property type="match status" value="1"/>
</dbReference>
<comment type="caution">
    <text evidence="4">The sequence shown here is derived from an EMBL/GenBank/DDBJ whole genome shotgun (WGS) entry which is preliminary data.</text>
</comment>
<keyword evidence="5" id="KW-1185">Reference proteome</keyword>
<dbReference type="EMBL" id="MZGV01000002">
    <property type="protein sequence ID" value="OPJ64768.1"/>
    <property type="molecule type" value="Genomic_DNA"/>
</dbReference>
<evidence type="ECO:0000313" key="4">
    <source>
        <dbReference type="EMBL" id="OPJ64768.1"/>
    </source>
</evidence>
<dbReference type="AlphaFoldDB" id="A0A1V4IXI6"/>